<sequence>MMKLLKTKKTPDQLAQDRLRDEAAAEQALADMPITEHLIALRKHLIHIFAAVLVVFLALVGFARQIYDAFSVPLVAMLPPNSSIIATDITSPFLAPIKLTLYLSAMLAMPYILWQIWAFVAPGLYKHEKRIALPVLVSSVVLFYTGVAFAYFVVLKSVLGFFIKFSPASVLPMTDIDSYLHFVMKLFLVFGATFEIPVVTLLLVLAGVVSVQSLADKRRYIIVGCFAIAAFVTPPDGLSMILLAVPMWLLFELGLVAARVLIRERKQAEVEAKAR</sequence>
<keyword evidence="5" id="KW-0813">Transport</keyword>
<keyword evidence="3 5" id="KW-1133">Transmembrane helix</keyword>
<dbReference type="GO" id="GO:0009977">
    <property type="term" value="F:proton motive force dependent protein transmembrane transporter activity"/>
    <property type="evidence" value="ECO:0007669"/>
    <property type="project" value="TreeGrafter"/>
</dbReference>
<evidence type="ECO:0000313" key="7">
    <source>
        <dbReference type="Proteomes" id="UP000092616"/>
    </source>
</evidence>
<dbReference type="Proteomes" id="UP000092616">
    <property type="component" value="Unassembled WGS sequence"/>
</dbReference>
<dbReference type="AlphaFoldDB" id="A0A1B8QDC4"/>
<evidence type="ECO:0000256" key="4">
    <source>
        <dbReference type="ARBA" id="ARBA00023136"/>
    </source>
</evidence>
<feature type="transmembrane region" description="Helical" evidence="5">
    <location>
        <begin position="132"/>
        <end position="163"/>
    </location>
</feature>
<dbReference type="GO" id="GO:0065002">
    <property type="term" value="P:intracellular protein transmembrane transport"/>
    <property type="evidence" value="ECO:0007669"/>
    <property type="project" value="TreeGrafter"/>
</dbReference>
<evidence type="ECO:0000256" key="2">
    <source>
        <dbReference type="ARBA" id="ARBA00022692"/>
    </source>
</evidence>
<feature type="transmembrane region" description="Helical" evidence="5">
    <location>
        <begin position="101"/>
        <end position="120"/>
    </location>
</feature>
<dbReference type="EMBL" id="LZNA01000041">
    <property type="protein sequence ID" value="OBX79580.1"/>
    <property type="molecule type" value="Genomic_DNA"/>
</dbReference>
<keyword evidence="5" id="KW-0811">Translocation</keyword>
<evidence type="ECO:0000256" key="1">
    <source>
        <dbReference type="ARBA" id="ARBA00004141"/>
    </source>
</evidence>
<evidence type="ECO:0000256" key="3">
    <source>
        <dbReference type="ARBA" id="ARBA00022989"/>
    </source>
</evidence>
<keyword evidence="5" id="KW-1003">Cell membrane</keyword>
<comment type="similarity">
    <text evidence="5">Belongs to the TatC family.</text>
</comment>
<dbReference type="Pfam" id="PF00902">
    <property type="entry name" value="TatC"/>
    <property type="match status" value="1"/>
</dbReference>
<dbReference type="PANTHER" id="PTHR30371:SF0">
    <property type="entry name" value="SEC-INDEPENDENT PROTEIN TRANSLOCASE PROTEIN TATC, CHLOROPLASTIC-RELATED"/>
    <property type="match status" value="1"/>
</dbReference>
<feature type="transmembrane region" description="Helical" evidence="5">
    <location>
        <begin position="45"/>
        <end position="67"/>
    </location>
</feature>
<keyword evidence="2 5" id="KW-0812">Transmembrane</keyword>
<dbReference type="GO" id="GO:0033281">
    <property type="term" value="C:TAT protein transport complex"/>
    <property type="evidence" value="ECO:0007669"/>
    <property type="project" value="UniProtKB-UniRule"/>
</dbReference>
<dbReference type="PANTHER" id="PTHR30371">
    <property type="entry name" value="SEC-INDEPENDENT PROTEIN TRANSLOCASE PROTEIN TATC"/>
    <property type="match status" value="1"/>
</dbReference>
<keyword evidence="7" id="KW-1185">Reference proteome</keyword>
<dbReference type="GO" id="GO:0043953">
    <property type="term" value="P:protein transport by the Tat complex"/>
    <property type="evidence" value="ECO:0007669"/>
    <property type="project" value="UniProtKB-UniRule"/>
</dbReference>
<dbReference type="HAMAP" id="MF_00902">
    <property type="entry name" value="TatC"/>
    <property type="match status" value="1"/>
</dbReference>
<evidence type="ECO:0000256" key="5">
    <source>
        <dbReference type="HAMAP-Rule" id="MF_00902"/>
    </source>
</evidence>
<dbReference type="PROSITE" id="PS01218">
    <property type="entry name" value="TATC"/>
    <property type="match status" value="1"/>
</dbReference>
<dbReference type="InterPro" id="IPR002033">
    <property type="entry name" value="TatC"/>
</dbReference>
<gene>
    <name evidence="5" type="primary">tatC</name>
    <name evidence="6" type="ORF">A9306_08575</name>
</gene>
<keyword evidence="4 5" id="KW-0472">Membrane</keyword>
<dbReference type="NCBIfam" id="TIGR00945">
    <property type="entry name" value="tatC"/>
    <property type="match status" value="1"/>
</dbReference>
<organism evidence="6 7">
    <name type="scientific">Faucicola atlantae</name>
    <dbReference type="NCBI Taxonomy" id="34059"/>
    <lineage>
        <taxon>Bacteria</taxon>
        <taxon>Pseudomonadati</taxon>
        <taxon>Pseudomonadota</taxon>
        <taxon>Gammaproteobacteria</taxon>
        <taxon>Moraxellales</taxon>
        <taxon>Moraxellaceae</taxon>
        <taxon>Faucicola</taxon>
    </lineage>
</organism>
<protein>
    <recommendedName>
        <fullName evidence="5">Sec-independent protein translocase protein TatC</fullName>
    </recommendedName>
</protein>
<feature type="transmembrane region" description="Helical" evidence="5">
    <location>
        <begin position="183"/>
        <end position="208"/>
    </location>
</feature>
<reference evidence="6 7" key="1">
    <citation type="submission" date="2016-06" db="EMBL/GenBank/DDBJ databases">
        <title>Draft genome of Moraxella atlantae CCUG 59586.</title>
        <authorList>
            <person name="Salva-Serra F."/>
            <person name="Engstrom-Jakobsson H."/>
            <person name="Thorell K."/>
            <person name="Gonzales-Siles L."/>
            <person name="Karlsson R."/>
            <person name="Boulund F."/>
            <person name="Engstrand L."/>
            <person name="Kristiansson E."/>
            <person name="Moore E."/>
        </authorList>
    </citation>
    <scope>NUCLEOTIDE SEQUENCE [LARGE SCALE GENOMIC DNA]</scope>
    <source>
        <strain evidence="6 7">CCUG 59586</strain>
    </source>
</reference>
<proteinExistence type="inferred from homology"/>
<name>A0A1B8QDC4_9GAMM</name>
<comment type="subcellular location">
    <subcellularLocation>
        <location evidence="5">Cell membrane</location>
        <topology evidence="5">Multi-pass membrane protein</topology>
    </subcellularLocation>
    <subcellularLocation>
        <location evidence="1">Membrane</location>
        <topology evidence="1">Multi-pass membrane protein</topology>
    </subcellularLocation>
</comment>
<dbReference type="InterPro" id="IPR019820">
    <property type="entry name" value="Sec-indep_translocase_CS"/>
</dbReference>
<dbReference type="PRINTS" id="PR01840">
    <property type="entry name" value="TATCFAMILY"/>
</dbReference>
<keyword evidence="5" id="KW-0653">Protein transport</keyword>
<comment type="subunit">
    <text evidence="5">The Tat system comprises two distinct complexes: a TatABC complex, containing multiple copies of TatA, TatB and TatC subunits, and a separate TatA complex, containing only TatA subunits. Substrates initially bind to the TatABC complex, which probably triggers association of the separate TatA complex to form the active translocon.</text>
</comment>
<comment type="caution">
    <text evidence="6">The sequence shown here is derived from an EMBL/GenBank/DDBJ whole genome shotgun (WGS) entry which is preliminary data.</text>
</comment>
<comment type="function">
    <text evidence="5">Part of the twin-arginine translocation (Tat) system that transports large folded proteins containing a characteristic twin-arginine motif in their signal peptide across membranes. Together with TatB, TatC is part of a receptor directly interacting with Tat signal peptides.</text>
</comment>
<accession>A0A1B8QDC4</accession>
<feature type="transmembrane region" description="Helical" evidence="5">
    <location>
        <begin position="241"/>
        <end position="262"/>
    </location>
</feature>
<evidence type="ECO:0000313" key="6">
    <source>
        <dbReference type="EMBL" id="OBX79580.1"/>
    </source>
</evidence>
<feature type="transmembrane region" description="Helical" evidence="5">
    <location>
        <begin position="220"/>
        <end position="235"/>
    </location>
</feature>